<feature type="transmembrane region" description="Helical" evidence="6">
    <location>
        <begin position="1651"/>
        <end position="1672"/>
    </location>
</feature>
<feature type="transmembrane region" description="Helical" evidence="6">
    <location>
        <begin position="1312"/>
        <end position="1335"/>
    </location>
</feature>
<feature type="domain" description="G-protein coupled receptors family 1 profile" evidence="7">
    <location>
        <begin position="45"/>
        <end position="298"/>
    </location>
</feature>
<feature type="transmembrane region" description="Helical" evidence="6">
    <location>
        <begin position="826"/>
        <end position="850"/>
    </location>
</feature>
<feature type="transmembrane region" description="Helical" evidence="6">
    <location>
        <begin position="375"/>
        <end position="398"/>
    </location>
</feature>
<keyword evidence="5" id="KW-0807">Transducer</keyword>
<feature type="transmembrane region" description="Helical" evidence="6">
    <location>
        <begin position="784"/>
        <end position="806"/>
    </location>
</feature>
<feature type="transmembrane region" description="Helical" evidence="6">
    <location>
        <begin position="1743"/>
        <end position="1762"/>
    </location>
</feature>
<feature type="transmembrane region" description="Helical" evidence="6">
    <location>
        <begin position="697"/>
        <end position="720"/>
    </location>
</feature>
<feature type="transmembrane region" description="Helical" evidence="6">
    <location>
        <begin position="296"/>
        <end position="320"/>
    </location>
</feature>
<feature type="transmembrane region" description="Helical" evidence="6">
    <location>
        <begin position="1692"/>
        <end position="1710"/>
    </location>
</feature>
<dbReference type="EMBL" id="CALNXK010000143">
    <property type="protein sequence ID" value="CAH3167973.1"/>
    <property type="molecule type" value="Genomic_DNA"/>
</dbReference>
<comment type="caution">
    <text evidence="8">The sequence shown here is derived from an EMBL/GenBank/DDBJ whole genome shotgun (WGS) entry which is preliminary data.</text>
</comment>
<feature type="transmembrane region" description="Helical" evidence="6">
    <location>
        <begin position="546"/>
        <end position="566"/>
    </location>
</feature>
<name>A0ABN8QP76_9CNID</name>
<keyword evidence="9" id="KW-1185">Reference proteome</keyword>
<feature type="transmembrane region" description="Helical" evidence="6">
    <location>
        <begin position="332"/>
        <end position="355"/>
    </location>
</feature>
<feature type="transmembrane region" description="Helical" evidence="6">
    <location>
        <begin position="1819"/>
        <end position="1840"/>
    </location>
</feature>
<feature type="domain" description="G-protein coupled receptors family 1 profile" evidence="7">
    <location>
        <begin position="1247"/>
        <end position="1500"/>
    </location>
</feature>
<evidence type="ECO:0000313" key="8">
    <source>
        <dbReference type="EMBL" id="CAH3167973.1"/>
    </source>
</evidence>
<dbReference type="InterPro" id="IPR017452">
    <property type="entry name" value="GPCR_Rhodpsn_7TM"/>
</dbReference>
<feature type="transmembrane region" description="Helical" evidence="6">
    <location>
        <begin position="1573"/>
        <end position="1595"/>
    </location>
</feature>
<feature type="transmembrane region" description="Helical" evidence="6">
    <location>
        <begin position="243"/>
        <end position="261"/>
    </location>
</feature>
<evidence type="ECO:0000259" key="7">
    <source>
        <dbReference type="PROSITE" id="PS50262"/>
    </source>
</evidence>
<feature type="transmembrane region" description="Helical" evidence="6">
    <location>
        <begin position="641"/>
        <end position="660"/>
    </location>
</feature>
<feature type="transmembrane region" description="Helical" evidence="6">
    <location>
        <begin position="197"/>
        <end position="223"/>
    </location>
</feature>
<feature type="domain" description="G-protein coupled receptors family 1 profile" evidence="7">
    <location>
        <begin position="311"/>
        <end position="563"/>
    </location>
</feature>
<feature type="transmembrane region" description="Helical" evidence="6">
    <location>
        <begin position="463"/>
        <end position="487"/>
    </location>
</feature>
<feature type="transmembrane region" description="Helical" evidence="6">
    <location>
        <begin position="1444"/>
        <end position="1463"/>
    </location>
</feature>
<keyword evidence="5" id="KW-0675">Receptor</keyword>
<keyword evidence="3 6" id="KW-1133">Transmembrane helix</keyword>
<feature type="transmembrane region" description="Helical" evidence="6">
    <location>
        <begin position="1267"/>
        <end position="1292"/>
    </location>
</feature>
<protein>
    <recommendedName>
        <fullName evidence="7">G-protein coupled receptors family 1 profile domain-containing protein</fullName>
    </recommendedName>
</protein>
<dbReference type="CDD" id="cd00637">
    <property type="entry name" value="7tm_classA_rhodopsin-like"/>
    <property type="match status" value="5"/>
</dbReference>
<gene>
    <name evidence="8" type="ORF">PLOB_00009085</name>
</gene>
<evidence type="ECO:0000256" key="2">
    <source>
        <dbReference type="ARBA" id="ARBA00022692"/>
    </source>
</evidence>
<dbReference type="PANTHER" id="PTHR45698">
    <property type="entry name" value="TRACE AMINE-ASSOCIATED RECEPTOR 19N-RELATED"/>
    <property type="match status" value="1"/>
</dbReference>
<feature type="transmembrane region" description="Helical" evidence="6">
    <location>
        <begin position="1011"/>
        <end position="1035"/>
    </location>
</feature>
<feature type="domain" description="G-protein coupled receptors family 1 profile" evidence="7">
    <location>
        <begin position="1585"/>
        <end position="1838"/>
    </location>
</feature>
<dbReference type="Pfam" id="PF00001">
    <property type="entry name" value="7tm_1"/>
    <property type="match status" value="5"/>
</dbReference>
<dbReference type="SUPFAM" id="SSF81321">
    <property type="entry name" value="Family A G protein-coupled receptor-like"/>
    <property type="match status" value="5"/>
</dbReference>
<evidence type="ECO:0000256" key="5">
    <source>
        <dbReference type="RuleBase" id="RU000688"/>
    </source>
</evidence>
<dbReference type="SMART" id="SM01381">
    <property type="entry name" value="7TM_GPCR_Srsx"/>
    <property type="match status" value="1"/>
</dbReference>
<keyword evidence="2 5" id="KW-0812">Transmembrane</keyword>
<feature type="domain" description="G-protein coupled receptors family 1 profile" evidence="7">
    <location>
        <begin position="676"/>
        <end position="928"/>
    </location>
</feature>
<evidence type="ECO:0000256" key="3">
    <source>
        <dbReference type="ARBA" id="ARBA00022989"/>
    </source>
</evidence>
<feature type="transmembrane region" description="Helical" evidence="6">
    <location>
        <begin position="1607"/>
        <end position="1631"/>
    </location>
</feature>
<dbReference type="InterPro" id="IPR000276">
    <property type="entry name" value="GPCR_Rhodpsn"/>
</dbReference>
<feature type="transmembrane region" description="Helical" evidence="6">
    <location>
        <begin position="1783"/>
        <end position="1807"/>
    </location>
</feature>
<feature type="transmembrane region" description="Helical" evidence="6">
    <location>
        <begin position="1356"/>
        <end position="1373"/>
    </location>
</feature>
<feature type="transmembrane region" description="Helical" evidence="6">
    <location>
        <begin position="110"/>
        <end position="132"/>
    </location>
</feature>
<feature type="transmembrane region" description="Helical" evidence="6">
    <location>
        <begin position="66"/>
        <end position="90"/>
    </location>
</feature>
<evidence type="ECO:0000313" key="9">
    <source>
        <dbReference type="Proteomes" id="UP001159405"/>
    </source>
</evidence>
<dbReference type="PROSITE" id="PS00237">
    <property type="entry name" value="G_PROTEIN_RECEP_F1_1"/>
    <property type="match status" value="5"/>
</dbReference>
<dbReference type="Gene3D" id="1.20.1070.10">
    <property type="entry name" value="Rhodopsin 7-helix transmembrane proteins"/>
    <property type="match status" value="5"/>
</dbReference>
<feature type="transmembrane region" description="Helical" evidence="6">
    <location>
        <begin position="153"/>
        <end position="177"/>
    </location>
</feature>
<accession>A0ABN8QP76</accession>
<proteinExistence type="inferred from homology"/>
<dbReference type="PRINTS" id="PR00237">
    <property type="entry name" value="GPCRRHODOPSN"/>
</dbReference>
<feature type="transmembrane region" description="Helical" evidence="6">
    <location>
        <begin position="871"/>
        <end position="891"/>
    </location>
</feature>
<feature type="transmembrane region" description="Helical" evidence="6">
    <location>
        <begin position="1168"/>
        <end position="1192"/>
    </location>
</feature>
<organism evidence="8 9">
    <name type="scientific">Porites lobata</name>
    <dbReference type="NCBI Taxonomy" id="104759"/>
    <lineage>
        <taxon>Eukaryota</taxon>
        <taxon>Metazoa</taxon>
        <taxon>Cnidaria</taxon>
        <taxon>Anthozoa</taxon>
        <taxon>Hexacorallia</taxon>
        <taxon>Scleractinia</taxon>
        <taxon>Fungiina</taxon>
        <taxon>Poritidae</taxon>
        <taxon>Porites</taxon>
    </lineage>
</organism>
<sequence length="1912" mass="218063">MSNNKSSPSYLTNISTPTTPPASAVAYSYLLAVAFGFIAALALIGNGLFCILILKNYRMLRSAYNLLIFSLAVTDMITGAFIGVTPNYLVALSSYQAPSGLPGVIFCKVIGSQYFVFLLGKVSCLTVTCLAVERWYSVVKPIKYRLKFKRGRVYVYLVIIWITCLLLHSLVLFQMTLDEKNLRCVWITSDFPKELTVMTLTIVTFFVPNAVTWVTYLHTAFALKTSPAINRNNARNTRTRFKLLRMCIIVALLFTICWFPNQLYYTLASYGLVRLESPFHHFTIVLAMFNSCTNPLIYLAFGFIAVMAIIGNGLFCILILKNCRMLRSAYNLLIFSLAVTDMITGVIIGVTPNYLVALRSYQVPGGLPGVIFCKVVGSSYFVFVLGKVSCLTVTCLALERWYSVVKPIKYRLTFKRQRVYVYLVIIWITCLLLHSLILFQMTLDEKNLRCMWITSDFPKQLTPMLLTIMTFFLPNAVTWATFLHLSLALKKSPAIKNNGPFARARLKLLRMCVIVALLFTICWFPNQLYYVLSSYGFAKLESPPHYFTVVLVMFNSCINPVIYCSAHREYRKAFLTLFRCVFNSWLCKKRSEISLHKEHRLRSISGESEAEKTGSGVVLTSFRDLINQGYEMLNNKSAPNYLTNTSTPTTPLASAVAYSFLLPVAFGFIAALALIGNGLFCILILKNYRMLRSAYNLLIFSLAVTDMITGIFIGVTPNYLCGLGSYRAPGGLPGVIFCKVIGSQYFVFLLGKVSCLTVTCLALERWYSVVKPVKYRLKFKRGRVYGYLVIIWITCLLLHSLILFQMTLDEKNLRCVWVTSNFPKRLTPMTITIVTFFVPNAVTWVTYLHLSFALKTSLAIQYNGRFARARLRLLHMCVIVALLFTVCWFPNQLYYVLSSYGLVRLESPSHRFTVVLAMFNSCINPVIYCSTHRDYRKRFLSLFRCVFNSWLCKKRREISLPKEHRLRSMSGESEAEKFGGGVVLTSFRNLINQGYEVDNCSQQETSGLPYFIILINLVIQKIMTLTFYLVAYPFLRGKRQFTRKTTTLHTHHAFLYILLLSLHDYDVKMLNFSYCGGRLRLTTKLIGQRVIVTIQKRKSIFEKLENLNISFPFKNPTSTNILLRLNVMSHEYWRIYVLEIDKETVLLRRDRKQCEIQRLSFINFSRQVIVFASNLPSELIMLSSFLMFIFAFNSVFSHLNLPFKTLVARSNLINHLPYIHHLIKMQINKPLVLQILFGVISLLSFGGNGLFCFVITRHHRVLLRSPYHILIFSLAITDMLTGAFIVGTPGYIVNLDSFPAPQGLGGELFCRLISTQYFVFVFGKVSVLTIVALALERWYSVVKPISYKLKFMRKRIYIYILVIWLLSAITNGSKPLKAQLDETSQHCTWSSISYPKEIFIPCYTTLTFFIPITIIWISFLHVSRILKTSLAERESERFRRTRKKLTQMCALVAGLLTTCWLPNQIFYTLSAFDITTAETALHHFTIVLAMFNSCVNPLVCCLTNRDYKRAVKRTLCCCRFKLLSRHNTISVNYVMNDLKHAEGYSEYKMLNNSATVSPGPAQDQFDPHMAFRVVMGIIAVVAFCSNGLLVATLLYNKALLRTPYNVLILSLAVTDMTTGVGLMLTPAWIIGFDNFPIPGGIAGDLFCRIVVSYYLVFTLGIVSVYTITCLSLERWFAVAKPAKYRAGFNKSYRIYVMVAIVWLVSFLFNAPHLFEMELGPHNTCVWVSLTEGKVRKAISFFEFLGKFFIPLLITSLSFLSLWRKVRNSPALFQTNKGKAGIRLLRMCAIIALVLALCWFPNQFYYLLFKFDLTKMDTPLHQFTVVLCMGNSTLNPFIYCATNSTYRRKFLQFIGIEKKTYSIDDASSETNKANRVSSSTPLPVIKGFNPQVPSLSRSELEDCQVRDNKVPVV</sequence>
<evidence type="ECO:0000256" key="1">
    <source>
        <dbReference type="ARBA" id="ARBA00004370"/>
    </source>
</evidence>
<evidence type="ECO:0000256" key="4">
    <source>
        <dbReference type="ARBA" id="ARBA00023136"/>
    </source>
</evidence>
<feature type="transmembrane region" description="Helical" evidence="6">
    <location>
        <begin position="666"/>
        <end position="685"/>
    </location>
</feature>
<feature type="transmembrane region" description="Helical" evidence="6">
    <location>
        <begin position="911"/>
        <end position="929"/>
    </location>
</feature>
<feature type="transmembrane region" description="Helical" evidence="6">
    <location>
        <begin position="1398"/>
        <end position="1423"/>
    </location>
</feature>
<evidence type="ECO:0000256" key="6">
    <source>
        <dbReference type="SAM" id="Phobius"/>
    </source>
</evidence>
<dbReference type="PANTHER" id="PTHR45698:SF1">
    <property type="entry name" value="TRACE AMINE-ASSOCIATED RECEPTOR 13C-LIKE"/>
    <property type="match status" value="1"/>
</dbReference>
<feature type="transmembrane region" description="Helical" evidence="6">
    <location>
        <begin position="508"/>
        <end position="526"/>
    </location>
</feature>
<comment type="subcellular location">
    <subcellularLocation>
        <location evidence="1">Membrane</location>
    </subcellularLocation>
</comment>
<feature type="transmembrane region" description="Helical" evidence="6">
    <location>
        <begin position="26"/>
        <end position="54"/>
    </location>
</feature>
<feature type="transmembrane region" description="Helical" evidence="6">
    <location>
        <begin position="1231"/>
        <end position="1255"/>
    </location>
</feature>
<comment type="similarity">
    <text evidence="5">Belongs to the G-protein coupled receptor 1 family.</text>
</comment>
<dbReference type="Proteomes" id="UP001159405">
    <property type="component" value="Unassembled WGS sequence"/>
</dbReference>
<dbReference type="PROSITE" id="PS50262">
    <property type="entry name" value="G_PROTEIN_RECEP_F1_2"/>
    <property type="match status" value="5"/>
</dbReference>
<keyword evidence="4 6" id="KW-0472">Membrane</keyword>
<feature type="transmembrane region" description="Helical" evidence="6">
    <location>
        <begin position="740"/>
        <end position="763"/>
    </location>
</feature>
<keyword evidence="5" id="KW-0297">G-protein coupled receptor</keyword>
<reference evidence="8 9" key="1">
    <citation type="submission" date="2022-05" db="EMBL/GenBank/DDBJ databases">
        <authorList>
            <consortium name="Genoscope - CEA"/>
            <person name="William W."/>
        </authorList>
    </citation>
    <scope>NUCLEOTIDE SEQUENCE [LARGE SCALE GENOMIC DNA]</scope>
</reference>
<feature type="transmembrane region" description="Helical" evidence="6">
    <location>
        <begin position="419"/>
        <end position="443"/>
    </location>
</feature>